<name>A0ABS3M0J1_9PROT</name>
<dbReference type="PROSITE" id="PS00455">
    <property type="entry name" value="AMP_BINDING"/>
    <property type="match status" value="1"/>
</dbReference>
<keyword evidence="4" id="KW-1185">Reference proteome</keyword>
<evidence type="ECO:0000259" key="2">
    <source>
        <dbReference type="Pfam" id="PF13193"/>
    </source>
</evidence>
<protein>
    <submittedName>
        <fullName evidence="3">AMP-binding protein</fullName>
    </submittedName>
</protein>
<dbReference type="Pfam" id="PF13193">
    <property type="entry name" value="AMP-binding_C"/>
    <property type="match status" value="1"/>
</dbReference>
<dbReference type="Gene3D" id="3.40.50.12780">
    <property type="entry name" value="N-terminal domain of ligase-like"/>
    <property type="match status" value="1"/>
</dbReference>
<evidence type="ECO:0000259" key="1">
    <source>
        <dbReference type="Pfam" id="PF00501"/>
    </source>
</evidence>
<proteinExistence type="predicted"/>
<reference evidence="3 4" key="1">
    <citation type="submission" date="2021-03" db="EMBL/GenBank/DDBJ databases">
        <title>The complete genome sequence of Acetobacter sacchari TBRC 11175.</title>
        <authorList>
            <person name="Charoenyingcharoen P."/>
            <person name="Yukphan P."/>
        </authorList>
    </citation>
    <scope>NUCLEOTIDE SEQUENCE [LARGE SCALE GENOMIC DNA]</scope>
    <source>
        <strain evidence="3 4">TBRC 11175</strain>
    </source>
</reference>
<organism evidence="3 4">
    <name type="scientific">Acetobacter sacchari</name>
    <dbReference type="NCBI Taxonomy" id="2661687"/>
    <lineage>
        <taxon>Bacteria</taxon>
        <taxon>Pseudomonadati</taxon>
        <taxon>Pseudomonadota</taxon>
        <taxon>Alphaproteobacteria</taxon>
        <taxon>Acetobacterales</taxon>
        <taxon>Acetobacteraceae</taxon>
        <taxon>Acetobacter</taxon>
    </lineage>
</organism>
<dbReference type="SUPFAM" id="SSF56801">
    <property type="entry name" value="Acetyl-CoA synthetase-like"/>
    <property type="match status" value="1"/>
</dbReference>
<dbReference type="EMBL" id="JAFVMF010000028">
    <property type="protein sequence ID" value="MBO1361697.1"/>
    <property type="molecule type" value="Genomic_DNA"/>
</dbReference>
<sequence length="528" mass="57781">MTNEINLEKGVPVAVEPVPGSLEFWAAERRDDIAIVDGDRRLSYGDWNDLADALADAMSDAGLGKGSVVVVRLQIRHEWAIVAAACAKLGCEILGLNWRLTPSEVGYILRNSHAQALICDDERPDALLSTPEEFPLRLRVSFDSSVGGFLAWNDLVSRHARPRFSKEEAPLIIYTSGTTGFPKGVKVGKVAPRSSITELREYMQSVTQVRARTADEIVLITLPMHHGAGPATVRAALATGSLMVFLRRFDPEAVLALIDRERVTSWTAVPTMYKRLASLPDDVIARYDVSSLKMLGIGAEPTTPELKQWIVDHFGPILWESYGSTETGMICALMPAQQAIRPQSSGLPHRHVTIEIRDPDGQSLPAGTDGEVWVRTPVTITNYVNAAALGQDTLDDRGFFRTGDIGRLDTEGYVFITGRAKDMIISGGVNIYPAEIEAAICKHPAVQDAAVVGIPDIEFGEQVKAVVELKPGASLEKAALLSFVSPLLASYKRPKTVDIVDALPRNTMGKLLKRELRDPYWVGRERQV</sequence>
<dbReference type="InterPro" id="IPR020845">
    <property type="entry name" value="AMP-binding_CS"/>
</dbReference>
<gene>
    <name evidence="3" type="ORF">J2D73_18090</name>
</gene>
<dbReference type="RefSeq" id="WP_207883655.1">
    <property type="nucleotide sequence ID" value="NZ_JAFVMF010000028.1"/>
</dbReference>
<dbReference type="PANTHER" id="PTHR24096">
    <property type="entry name" value="LONG-CHAIN-FATTY-ACID--COA LIGASE"/>
    <property type="match status" value="1"/>
</dbReference>
<dbReference type="Proteomes" id="UP000664771">
    <property type="component" value="Unassembled WGS sequence"/>
</dbReference>
<evidence type="ECO:0000313" key="3">
    <source>
        <dbReference type="EMBL" id="MBO1361697.1"/>
    </source>
</evidence>
<feature type="domain" description="AMP-dependent synthetase/ligase" evidence="1">
    <location>
        <begin position="23"/>
        <end position="383"/>
    </location>
</feature>
<dbReference type="InterPro" id="IPR000873">
    <property type="entry name" value="AMP-dep_synth/lig_dom"/>
</dbReference>
<dbReference type="InterPro" id="IPR025110">
    <property type="entry name" value="AMP-bd_C"/>
</dbReference>
<dbReference type="InterPro" id="IPR045851">
    <property type="entry name" value="AMP-bd_C_sf"/>
</dbReference>
<accession>A0ABS3M0J1</accession>
<evidence type="ECO:0000313" key="4">
    <source>
        <dbReference type="Proteomes" id="UP000664771"/>
    </source>
</evidence>
<comment type="caution">
    <text evidence="3">The sequence shown here is derived from an EMBL/GenBank/DDBJ whole genome shotgun (WGS) entry which is preliminary data.</text>
</comment>
<dbReference type="Pfam" id="PF00501">
    <property type="entry name" value="AMP-binding"/>
    <property type="match status" value="1"/>
</dbReference>
<dbReference type="InterPro" id="IPR042099">
    <property type="entry name" value="ANL_N_sf"/>
</dbReference>
<feature type="domain" description="AMP-binding enzyme C-terminal" evidence="2">
    <location>
        <begin position="435"/>
        <end position="510"/>
    </location>
</feature>
<dbReference type="Gene3D" id="3.30.300.30">
    <property type="match status" value="1"/>
</dbReference>